<keyword evidence="2 3" id="KW-0040">ANK repeat</keyword>
<feature type="compositionally biased region" description="Basic residues" evidence="4">
    <location>
        <begin position="296"/>
        <end position="306"/>
    </location>
</feature>
<dbReference type="Proteomes" id="UP001287356">
    <property type="component" value="Unassembled WGS sequence"/>
</dbReference>
<protein>
    <recommendedName>
        <fullName evidence="7">Ankyrin</fullName>
    </recommendedName>
</protein>
<dbReference type="InterPro" id="IPR002110">
    <property type="entry name" value="Ankyrin_rpt"/>
</dbReference>
<dbReference type="PROSITE" id="PS50297">
    <property type="entry name" value="ANK_REP_REGION"/>
    <property type="match status" value="1"/>
</dbReference>
<evidence type="ECO:0008006" key="7">
    <source>
        <dbReference type="Google" id="ProtNLM"/>
    </source>
</evidence>
<evidence type="ECO:0000256" key="4">
    <source>
        <dbReference type="SAM" id="MobiDB-lite"/>
    </source>
</evidence>
<comment type="caution">
    <text evidence="5">The sequence shown here is derived from an EMBL/GenBank/DDBJ whole genome shotgun (WGS) entry which is preliminary data.</text>
</comment>
<organism evidence="5 6">
    <name type="scientific">Lasiosphaeria ovina</name>
    <dbReference type="NCBI Taxonomy" id="92902"/>
    <lineage>
        <taxon>Eukaryota</taxon>
        <taxon>Fungi</taxon>
        <taxon>Dikarya</taxon>
        <taxon>Ascomycota</taxon>
        <taxon>Pezizomycotina</taxon>
        <taxon>Sordariomycetes</taxon>
        <taxon>Sordariomycetidae</taxon>
        <taxon>Sordariales</taxon>
        <taxon>Lasiosphaeriaceae</taxon>
        <taxon>Lasiosphaeria</taxon>
    </lineage>
</organism>
<evidence type="ECO:0000256" key="2">
    <source>
        <dbReference type="ARBA" id="ARBA00023043"/>
    </source>
</evidence>
<dbReference type="SMART" id="SM00248">
    <property type="entry name" value="ANK"/>
    <property type="match status" value="2"/>
</dbReference>
<dbReference type="AlphaFoldDB" id="A0AAE0N6B1"/>
<dbReference type="Gene3D" id="1.25.40.20">
    <property type="entry name" value="Ankyrin repeat-containing domain"/>
    <property type="match status" value="1"/>
</dbReference>
<dbReference type="InterPro" id="IPR050776">
    <property type="entry name" value="Ank_Repeat/CDKN_Inhibitor"/>
</dbReference>
<evidence type="ECO:0000313" key="6">
    <source>
        <dbReference type="Proteomes" id="UP001287356"/>
    </source>
</evidence>
<dbReference type="PROSITE" id="PS50088">
    <property type="entry name" value="ANK_REPEAT"/>
    <property type="match status" value="1"/>
</dbReference>
<keyword evidence="1" id="KW-0677">Repeat</keyword>
<feature type="repeat" description="ANK" evidence="3">
    <location>
        <begin position="170"/>
        <end position="202"/>
    </location>
</feature>
<dbReference type="PANTHER" id="PTHR24201">
    <property type="entry name" value="ANK_REP_REGION DOMAIN-CONTAINING PROTEIN"/>
    <property type="match status" value="1"/>
</dbReference>
<dbReference type="SUPFAM" id="SSF48403">
    <property type="entry name" value="Ankyrin repeat"/>
    <property type="match status" value="1"/>
</dbReference>
<evidence type="ECO:0000256" key="3">
    <source>
        <dbReference type="PROSITE-ProRule" id="PRU00023"/>
    </source>
</evidence>
<evidence type="ECO:0000313" key="5">
    <source>
        <dbReference type="EMBL" id="KAK3371039.1"/>
    </source>
</evidence>
<keyword evidence="6" id="KW-1185">Reference proteome</keyword>
<reference evidence="5" key="1">
    <citation type="journal article" date="2023" name="Mol. Phylogenet. Evol.">
        <title>Genome-scale phylogeny and comparative genomics of the fungal order Sordariales.</title>
        <authorList>
            <person name="Hensen N."/>
            <person name="Bonometti L."/>
            <person name="Westerberg I."/>
            <person name="Brannstrom I.O."/>
            <person name="Guillou S."/>
            <person name="Cros-Aarteil S."/>
            <person name="Calhoun S."/>
            <person name="Haridas S."/>
            <person name="Kuo A."/>
            <person name="Mondo S."/>
            <person name="Pangilinan J."/>
            <person name="Riley R."/>
            <person name="LaButti K."/>
            <person name="Andreopoulos B."/>
            <person name="Lipzen A."/>
            <person name="Chen C."/>
            <person name="Yan M."/>
            <person name="Daum C."/>
            <person name="Ng V."/>
            <person name="Clum A."/>
            <person name="Steindorff A."/>
            <person name="Ohm R.A."/>
            <person name="Martin F."/>
            <person name="Silar P."/>
            <person name="Natvig D.O."/>
            <person name="Lalanne C."/>
            <person name="Gautier V."/>
            <person name="Ament-Velasquez S.L."/>
            <person name="Kruys A."/>
            <person name="Hutchinson M.I."/>
            <person name="Powell A.J."/>
            <person name="Barry K."/>
            <person name="Miller A.N."/>
            <person name="Grigoriev I.V."/>
            <person name="Debuchy R."/>
            <person name="Gladieux P."/>
            <person name="Hiltunen Thoren M."/>
            <person name="Johannesson H."/>
        </authorList>
    </citation>
    <scope>NUCLEOTIDE SEQUENCE</scope>
    <source>
        <strain evidence="5">CBS 958.72</strain>
    </source>
</reference>
<dbReference type="InterPro" id="IPR036770">
    <property type="entry name" value="Ankyrin_rpt-contain_sf"/>
</dbReference>
<proteinExistence type="predicted"/>
<accession>A0AAE0N6B1</accession>
<sequence length="306" mass="33663">MQLGTRHHQTAESMAPPRAARVVKFLETRGINVRVKSTTTDEFLAKLQASDITIDAAVFGAYLSGETGAESIERFVKTGGLPLPSPCTAEQASQFLAVFPLRKLSQGPKQGKYALTPWESADLLLPLVRWPKANGDRLAIARMLLERNGADPDCTIPKFQHWARWEPNEAHLAPLHLAADCGDRAMVEVLLEFGATPDILDTLSRTPGDFAARNGHADIVEILKGAKTGPLKKKKKRAAVKRQVKKMEEINVVSDEEENEVEKEQVKKAPVKKVQQGKKLGVAKKTRDNEPSIGVVKRRGRVGSKK</sequence>
<gene>
    <name evidence="5" type="ORF">B0T24DRAFT_627689</name>
</gene>
<evidence type="ECO:0000256" key="1">
    <source>
        <dbReference type="ARBA" id="ARBA00022737"/>
    </source>
</evidence>
<reference evidence="5" key="2">
    <citation type="submission" date="2023-06" db="EMBL/GenBank/DDBJ databases">
        <authorList>
            <consortium name="Lawrence Berkeley National Laboratory"/>
            <person name="Haridas S."/>
            <person name="Hensen N."/>
            <person name="Bonometti L."/>
            <person name="Westerberg I."/>
            <person name="Brannstrom I.O."/>
            <person name="Guillou S."/>
            <person name="Cros-Aarteil S."/>
            <person name="Calhoun S."/>
            <person name="Kuo A."/>
            <person name="Mondo S."/>
            <person name="Pangilinan J."/>
            <person name="Riley R."/>
            <person name="Labutti K."/>
            <person name="Andreopoulos B."/>
            <person name="Lipzen A."/>
            <person name="Chen C."/>
            <person name="Yanf M."/>
            <person name="Daum C."/>
            <person name="Ng V."/>
            <person name="Clum A."/>
            <person name="Steindorff A."/>
            <person name="Ohm R."/>
            <person name="Martin F."/>
            <person name="Silar P."/>
            <person name="Natvig D."/>
            <person name="Lalanne C."/>
            <person name="Gautier V."/>
            <person name="Ament-Velasquez S.L."/>
            <person name="Kruys A."/>
            <person name="Hutchinson M.I."/>
            <person name="Powell A.J."/>
            <person name="Barry K."/>
            <person name="Miller A.N."/>
            <person name="Grigoriev I.V."/>
            <person name="Debuchy R."/>
            <person name="Gladieux P."/>
            <person name="Thoren M.H."/>
            <person name="Johannesson H."/>
        </authorList>
    </citation>
    <scope>NUCLEOTIDE SEQUENCE</scope>
    <source>
        <strain evidence="5">CBS 958.72</strain>
    </source>
</reference>
<feature type="region of interest" description="Disordered" evidence="4">
    <location>
        <begin position="276"/>
        <end position="306"/>
    </location>
</feature>
<dbReference type="EMBL" id="JAULSN010000005">
    <property type="protein sequence ID" value="KAK3371039.1"/>
    <property type="molecule type" value="Genomic_DNA"/>
</dbReference>
<name>A0AAE0N6B1_9PEZI</name>
<dbReference type="Pfam" id="PF12796">
    <property type="entry name" value="Ank_2"/>
    <property type="match status" value="1"/>
</dbReference>